<feature type="transmembrane region" description="Helical" evidence="5">
    <location>
        <begin position="99"/>
        <end position="120"/>
    </location>
</feature>
<dbReference type="InterPro" id="IPR002645">
    <property type="entry name" value="STAS_dom"/>
</dbReference>
<feature type="transmembrane region" description="Helical" evidence="5">
    <location>
        <begin position="257"/>
        <end position="276"/>
    </location>
</feature>
<proteinExistence type="predicted"/>
<dbReference type="GO" id="GO:0055085">
    <property type="term" value="P:transmembrane transport"/>
    <property type="evidence" value="ECO:0007669"/>
    <property type="project" value="InterPro"/>
</dbReference>
<dbReference type="PANTHER" id="PTHR11814">
    <property type="entry name" value="SULFATE TRANSPORTER"/>
    <property type="match status" value="1"/>
</dbReference>
<feature type="transmembrane region" description="Helical" evidence="5">
    <location>
        <begin position="24"/>
        <end position="54"/>
    </location>
</feature>
<dbReference type="STRING" id="1458307.OSB_19130"/>
<evidence type="ECO:0000256" key="2">
    <source>
        <dbReference type="ARBA" id="ARBA00022692"/>
    </source>
</evidence>
<evidence type="ECO:0000256" key="1">
    <source>
        <dbReference type="ARBA" id="ARBA00004141"/>
    </source>
</evidence>
<dbReference type="KEGG" id="otm:OSB_19130"/>
<dbReference type="PROSITE" id="PS50801">
    <property type="entry name" value="STAS"/>
    <property type="match status" value="1"/>
</dbReference>
<dbReference type="InterPro" id="IPR036513">
    <property type="entry name" value="STAS_dom_sf"/>
</dbReference>
<dbReference type="Pfam" id="PF00916">
    <property type="entry name" value="Sulfate_transp"/>
    <property type="match status" value="1"/>
</dbReference>
<reference evidence="6 7" key="1">
    <citation type="journal article" date="2015" name="Genome Announc.">
        <title>Closed Genome Sequence of Octadecabacter temperatus SB1, the First Mesophilic Species of the Genus Octadecabacter.</title>
        <authorList>
            <person name="Voget S."/>
            <person name="Billerbeck S."/>
            <person name="Simon M."/>
            <person name="Daniel R."/>
        </authorList>
    </citation>
    <scope>NUCLEOTIDE SEQUENCE [LARGE SCALE GENOMIC DNA]</scope>
    <source>
        <strain evidence="6 7">SB1</strain>
    </source>
</reference>
<dbReference type="SUPFAM" id="SSF52091">
    <property type="entry name" value="SpoIIaa-like"/>
    <property type="match status" value="1"/>
</dbReference>
<feature type="transmembrane region" description="Helical" evidence="5">
    <location>
        <begin position="348"/>
        <end position="366"/>
    </location>
</feature>
<feature type="transmembrane region" description="Helical" evidence="5">
    <location>
        <begin position="61"/>
        <end position="87"/>
    </location>
</feature>
<sequence length="594" mass="62277">MGVGEWESLKWLGSTTGASLRADAFAGLTGAAIVLPQAVAFAAIAGFPPVYGLYTAMIPPIIAAVFGSSLVMVSGPTTAISAVVFGALAGPYSPGSPEFIRAAIALALMVGVIQLAFALARVGRLAGFVSHSVMIGFTASAALLIAVSQFGPALGLPASEGHGIISRAGTLVTQISQTNPIALLSSFVTLAVAVLFRAYLPRWPGFLIAILLGTLVVLPFGEQASDLAFVGALPSAYPIFALPSFEGVGLIDLTESAFAIALIGLLEAIAIGRSLAHRTRTDFSANQEVVGQGLSNVVGSVFQCYPASGSFTRSGVNQEAGATSPFAAIFAAVFLVVMAMVFSPYLGMVPIASVAGLILYVAYRLINFKELRHLLEASTRETVIAALTFLVGVFINLEMAIYIGTLSSLAVFLGKSANPVLAIGAPDVNEGRRTLRNAEMFNLPECPATLILRLDGPLFFGSVDSINANLRKLQRERPEQINLILILHGVGDVDLPGVELLEHEEERRKALGGGLFVVVHYPPLAKQLVKLGLLQILPKNRMFDSKGSAIAAAVASTRSETCQGCAARVFIECETRPRGATQERVAPKETSIGE</sequence>
<evidence type="ECO:0000256" key="4">
    <source>
        <dbReference type="ARBA" id="ARBA00023136"/>
    </source>
</evidence>
<dbReference type="EMBL" id="CP012160">
    <property type="protein sequence ID" value="AKS46453.1"/>
    <property type="molecule type" value="Genomic_DNA"/>
</dbReference>
<evidence type="ECO:0000256" key="3">
    <source>
        <dbReference type="ARBA" id="ARBA00022989"/>
    </source>
</evidence>
<gene>
    <name evidence="6" type="ORF">OSB_19130</name>
</gene>
<feature type="transmembrane region" description="Helical" evidence="5">
    <location>
        <begin position="320"/>
        <end position="342"/>
    </location>
</feature>
<dbReference type="AlphaFoldDB" id="A0A0K0Y653"/>
<feature type="transmembrane region" description="Helical" evidence="5">
    <location>
        <begin position="132"/>
        <end position="151"/>
    </location>
</feature>
<keyword evidence="2 5" id="KW-0812">Transmembrane</keyword>
<feature type="transmembrane region" description="Helical" evidence="5">
    <location>
        <begin position="181"/>
        <end position="200"/>
    </location>
</feature>
<comment type="subcellular location">
    <subcellularLocation>
        <location evidence="1">Membrane</location>
        <topology evidence="1">Multi-pass membrane protein</topology>
    </subcellularLocation>
</comment>
<keyword evidence="4 5" id="KW-0472">Membrane</keyword>
<dbReference type="GO" id="GO:0016020">
    <property type="term" value="C:membrane"/>
    <property type="evidence" value="ECO:0007669"/>
    <property type="project" value="UniProtKB-SubCell"/>
</dbReference>
<dbReference type="Pfam" id="PF01740">
    <property type="entry name" value="STAS"/>
    <property type="match status" value="1"/>
</dbReference>
<keyword evidence="7" id="KW-1185">Reference proteome</keyword>
<dbReference type="InterPro" id="IPR001902">
    <property type="entry name" value="SLC26A/SulP_fam"/>
</dbReference>
<feature type="transmembrane region" description="Helical" evidence="5">
    <location>
        <begin position="387"/>
        <end position="413"/>
    </location>
</feature>
<dbReference type="CDD" id="cd07042">
    <property type="entry name" value="STAS_SulP_like_sulfate_transporter"/>
    <property type="match status" value="1"/>
</dbReference>
<dbReference type="Proteomes" id="UP000067444">
    <property type="component" value="Chromosome"/>
</dbReference>
<keyword evidence="3 5" id="KW-1133">Transmembrane helix</keyword>
<evidence type="ECO:0000256" key="5">
    <source>
        <dbReference type="SAM" id="Phobius"/>
    </source>
</evidence>
<protein>
    <submittedName>
        <fullName evidence="6">Putative sulfate transporter</fullName>
    </submittedName>
</protein>
<dbReference type="InterPro" id="IPR011547">
    <property type="entry name" value="SLC26A/SulP_dom"/>
</dbReference>
<evidence type="ECO:0000313" key="6">
    <source>
        <dbReference type="EMBL" id="AKS46453.1"/>
    </source>
</evidence>
<organism evidence="6 7">
    <name type="scientific">Octadecabacter temperatus</name>
    <dbReference type="NCBI Taxonomy" id="1458307"/>
    <lineage>
        <taxon>Bacteria</taxon>
        <taxon>Pseudomonadati</taxon>
        <taxon>Pseudomonadota</taxon>
        <taxon>Alphaproteobacteria</taxon>
        <taxon>Rhodobacterales</taxon>
        <taxon>Roseobacteraceae</taxon>
        <taxon>Octadecabacter</taxon>
    </lineage>
</organism>
<name>A0A0K0Y653_9RHOB</name>
<accession>A0A0K0Y653</accession>
<dbReference type="Gene3D" id="3.30.750.24">
    <property type="entry name" value="STAS domain"/>
    <property type="match status" value="1"/>
</dbReference>
<feature type="transmembrane region" description="Helical" evidence="5">
    <location>
        <begin position="207"/>
        <end position="237"/>
    </location>
</feature>
<evidence type="ECO:0000313" key="7">
    <source>
        <dbReference type="Proteomes" id="UP000067444"/>
    </source>
</evidence>